<organism evidence="4 5">
    <name type="scientific">Tripterygium wilfordii</name>
    <name type="common">Thunder God vine</name>
    <dbReference type="NCBI Taxonomy" id="458696"/>
    <lineage>
        <taxon>Eukaryota</taxon>
        <taxon>Viridiplantae</taxon>
        <taxon>Streptophyta</taxon>
        <taxon>Embryophyta</taxon>
        <taxon>Tracheophyta</taxon>
        <taxon>Spermatophyta</taxon>
        <taxon>Magnoliopsida</taxon>
        <taxon>eudicotyledons</taxon>
        <taxon>Gunneridae</taxon>
        <taxon>Pentapetalae</taxon>
        <taxon>rosids</taxon>
        <taxon>fabids</taxon>
        <taxon>Celastrales</taxon>
        <taxon>Celastraceae</taxon>
        <taxon>Tripterygium</taxon>
    </lineage>
</organism>
<dbReference type="AlphaFoldDB" id="A0A7J7D2L9"/>
<evidence type="ECO:0000256" key="1">
    <source>
        <dbReference type="ARBA" id="ARBA00004613"/>
    </source>
</evidence>
<dbReference type="EMBL" id="JAAARO010000011">
    <property type="protein sequence ID" value="KAF5740489.1"/>
    <property type="molecule type" value="Genomic_DNA"/>
</dbReference>
<dbReference type="GO" id="GO:0005576">
    <property type="term" value="C:extracellular region"/>
    <property type="evidence" value="ECO:0007669"/>
    <property type="project" value="UniProtKB-SubCell"/>
</dbReference>
<name>A0A7J7D2L9_TRIWF</name>
<keyword evidence="3" id="KW-0732">Signal</keyword>
<keyword evidence="5" id="KW-1185">Reference proteome</keyword>
<dbReference type="GO" id="GO:0006508">
    <property type="term" value="P:proteolysis"/>
    <property type="evidence" value="ECO:0007669"/>
    <property type="project" value="UniProtKB-KW"/>
</dbReference>
<dbReference type="GO" id="GO:0004252">
    <property type="term" value="F:serine-type endopeptidase activity"/>
    <property type="evidence" value="ECO:0007669"/>
    <property type="project" value="InterPro"/>
</dbReference>
<dbReference type="InterPro" id="IPR045051">
    <property type="entry name" value="SBT"/>
</dbReference>
<comment type="caution">
    <text evidence="4">The sequence shown here is derived from an EMBL/GenBank/DDBJ whole genome shotgun (WGS) entry which is preliminary data.</text>
</comment>
<protein>
    <submittedName>
        <fullName evidence="4">Subtilisin-like protease SBT1.7</fullName>
    </submittedName>
</protein>
<reference evidence="4 5" key="1">
    <citation type="journal article" date="2020" name="Nat. Commun.">
        <title>Genome of Tripterygium wilfordii and identification of cytochrome P450 involved in triptolide biosynthesis.</title>
        <authorList>
            <person name="Tu L."/>
            <person name="Su P."/>
            <person name="Zhang Z."/>
            <person name="Gao L."/>
            <person name="Wang J."/>
            <person name="Hu T."/>
            <person name="Zhou J."/>
            <person name="Zhang Y."/>
            <person name="Zhao Y."/>
            <person name="Liu Y."/>
            <person name="Song Y."/>
            <person name="Tong Y."/>
            <person name="Lu Y."/>
            <person name="Yang J."/>
            <person name="Xu C."/>
            <person name="Jia M."/>
            <person name="Peters R.J."/>
            <person name="Huang L."/>
            <person name="Gao W."/>
        </authorList>
    </citation>
    <scope>NUCLEOTIDE SEQUENCE [LARGE SCALE GENOMIC DNA]</scope>
    <source>
        <strain evidence="5">cv. XIE 37</strain>
        <tissue evidence="4">Leaf</tissue>
    </source>
</reference>
<comment type="similarity">
    <text evidence="2">Belongs to the peptidase S8 family.</text>
</comment>
<dbReference type="InParanoid" id="A0A7J7D2L9"/>
<evidence type="ECO:0000256" key="2">
    <source>
        <dbReference type="ARBA" id="ARBA00011073"/>
    </source>
</evidence>
<dbReference type="SUPFAM" id="SSF52743">
    <property type="entry name" value="Subtilisin-like"/>
    <property type="match status" value="1"/>
</dbReference>
<dbReference type="Proteomes" id="UP000593562">
    <property type="component" value="Unassembled WGS sequence"/>
</dbReference>
<keyword evidence="4" id="KW-0645">Protease</keyword>
<dbReference type="InterPro" id="IPR036852">
    <property type="entry name" value="Peptidase_S8/S53_dom_sf"/>
</dbReference>
<dbReference type="Gene3D" id="3.40.50.200">
    <property type="entry name" value="Peptidase S8/S53 domain"/>
    <property type="match status" value="1"/>
</dbReference>
<evidence type="ECO:0000313" key="4">
    <source>
        <dbReference type="EMBL" id="KAF5740489.1"/>
    </source>
</evidence>
<evidence type="ECO:0000313" key="5">
    <source>
        <dbReference type="Proteomes" id="UP000593562"/>
    </source>
</evidence>
<keyword evidence="4" id="KW-0378">Hydrolase</keyword>
<sequence>MELGRYQLAMDYALHSSTSMVATYVAGVASLLKVVHPEWSMTVIWSTLVTIAYTIDNDGSIITSQSTLESRDILDTPLDFGAALYTLTRPWNQD</sequence>
<proteinExistence type="inferred from homology"/>
<gene>
    <name evidence="4" type="ORF">HS088_TW11G00558</name>
</gene>
<comment type="subcellular location">
    <subcellularLocation>
        <location evidence="1">Secreted</location>
    </subcellularLocation>
</comment>
<accession>A0A7J7D2L9</accession>
<dbReference type="PANTHER" id="PTHR10795">
    <property type="entry name" value="PROPROTEIN CONVERTASE SUBTILISIN/KEXIN"/>
    <property type="match status" value="1"/>
</dbReference>
<evidence type="ECO:0000256" key="3">
    <source>
        <dbReference type="ARBA" id="ARBA00022729"/>
    </source>
</evidence>